<keyword evidence="2" id="KW-1185">Reference proteome</keyword>
<dbReference type="Proteomes" id="UP000799755">
    <property type="component" value="Unassembled WGS sequence"/>
</dbReference>
<evidence type="ECO:0000313" key="1">
    <source>
        <dbReference type="EMBL" id="KAF2473338.1"/>
    </source>
</evidence>
<dbReference type="EMBL" id="MU003500">
    <property type="protein sequence ID" value="KAF2473338.1"/>
    <property type="molecule type" value="Genomic_DNA"/>
</dbReference>
<reference evidence="1" key="1">
    <citation type="journal article" date="2020" name="Stud. Mycol.">
        <title>101 Dothideomycetes genomes: a test case for predicting lifestyles and emergence of pathogens.</title>
        <authorList>
            <person name="Haridas S."/>
            <person name="Albert R."/>
            <person name="Binder M."/>
            <person name="Bloem J."/>
            <person name="Labutti K."/>
            <person name="Salamov A."/>
            <person name="Andreopoulos B."/>
            <person name="Baker S."/>
            <person name="Barry K."/>
            <person name="Bills G."/>
            <person name="Bluhm B."/>
            <person name="Cannon C."/>
            <person name="Castanera R."/>
            <person name="Culley D."/>
            <person name="Daum C."/>
            <person name="Ezra D."/>
            <person name="Gonzalez J."/>
            <person name="Henrissat B."/>
            <person name="Kuo A."/>
            <person name="Liang C."/>
            <person name="Lipzen A."/>
            <person name="Lutzoni F."/>
            <person name="Magnuson J."/>
            <person name="Mondo S."/>
            <person name="Nolan M."/>
            <person name="Ohm R."/>
            <person name="Pangilinan J."/>
            <person name="Park H.-J."/>
            <person name="Ramirez L."/>
            <person name="Alfaro M."/>
            <person name="Sun H."/>
            <person name="Tritt A."/>
            <person name="Yoshinaga Y."/>
            <person name="Zwiers L.-H."/>
            <person name="Turgeon B."/>
            <person name="Goodwin S."/>
            <person name="Spatafora J."/>
            <person name="Crous P."/>
            <person name="Grigoriev I."/>
        </authorList>
    </citation>
    <scope>NUCLEOTIDE SEQUENCE</scope>
    <source>
        <strain evidence="1">ATCC 200398</strain>
    </source>
</reference>
<organism evidence="1 2">
    <name type="scientific">Lindgomyces ingoldianus</name>
    <dbReference type="NCBI Taxonomy" id="673940"/>
    <lineage>
        <taxon>Eukaryota</taxon>
        <taxon>Fungi</taxon>
        <taxon>Dikarya</taxon>
        <taxon>Ascomycota</taxon>
        <taxon>Pezizomycotina</taxon>
        <taxon>Dothideomycetes</taxon>
        <taxon>Pleosporomycetidae</taxon>
        <taxon>Pleosporales</taxon>
        <taxon>Lindgomycetaceae</taxon>
        <taxon>Lindgomyces</taxon>
    </lineage>
</organism>
<gene>
    <name evidence="1" type="ORF">BDR25DRAFT_302279</name>
</gene>
<accession>A0ACB6R258</accession>
<sequence>MRTEARSSIRRVAGRPEYVPGADKLAGRKEDPWKKSTQAAGLKKKERKGLTRQPAPTKQINRIGVQVSRKVGRRDPSISSKDWRSRKMELQYITDPLELADFVKKELNKDKTAEMLQLVRMASNSMQCIVSWNHIIDYYLIKGWVSRAVKIYNEMKKRAQFPDAYTYTILLRGLAANAHESGAMEKALSIYHSLSTPNSRVQPSIIHTNAMLKVCARAANMDALWGVAAKVPENGPGAATPVTFVTILNAIRQSLLVNVPVGETEEQVARRREEGIMQGRRIWEDVIGKWRNADLVIEEELVCAMGRLLLIGTRPRDWDDVLSLVEQTMDIPRLVPRLGSPARKQSGVPNLRAPNVPEEYRVEHHHLGPSNEPPRGGEFLPIVARGIGSAVSNPLSYATPSNSTLSLVQEACQKIVGKKAGDEYWNLLTDPTTYGIVPDVNNIHQRLRILRQSRASGEAVELLDSFILAKEKPSPGTFRIAMSTCGRDKNNHNSLKYASQILETMKTTLEDADAKTVTMYAKLAIDFPLAKGTDLLEALARLNPIVRDLRLQLGIGRERKDGLGVRATLLTGQGREDAIEALKKIHGLFDRLINSNMIAEEQKRSLRIEKARLSAYLNKLIFKSSSRQDMKPDIGDDEVAPDFKDTKDDGDKERGGFKGLINGTGAWRKRNALPEGQRKPWFSPAERSTA</sequence>
<comment type="caution">
    <text evidence="1">The sequence shown here is derived from an EMBL/GenBank/DDBJ whole genome shotgun (WGS) entry which is preliminary data.</text>
</comment>
<proteinExistence type="predicted"/>
<protein>
    <submittedName>
        <fullName evidence="1">Pentatricopeptide repeat protein-like protein</fullName>
    </submittedName>
</protein>
<evidence type="ECO:0000313" key="2">
    <source>
        <dbReference type="Proteomes" id="UP000799755"/>
    </source>
</evidence>
<name>A0ACB6R258_9PLEO</name>